<keyword evidence="1" id="KW-0472">Membrane</keyword>
<feature type="signal peptide" evidence="2">
    <location>
        <begin position="1"/>
        <end position="22"/>
    </location>
</feature>
<dbReference type="Proteomes" id="UP001166947">
    <property type="component" value="Unassembled WGS sequence"/>
</dbReference>
<feature type="chain" id="PRO_5046074608" evidence="2">
    <location>
        <begin position="23"/>
        <end position="129"/>
    </location>
</feature>
<keyword evidence="1" id="KW-0812">Transmembrane</keyword>
<gene>
    <name evidence="3" type="ORF">NXS09_02340</name>
</gene>
<comment type="caution">
    <text evidence="3">The sequence shown here is derived from an EMBL/GenBank/DDBJ whole genome shotgun (WGS) entry which is preliminary data.</text>
</comment>
<keyword evidence="1" id="KW-1133">Transmembrane helix</keyword>
<reference evidence="3" key="1">
    <citation type="submission" date="2022-08" db="EMBL/GenBank/DDBJ databases">
        <authorList>
            <person name="Volokhov D.V."/>
            <person name="Furtak V.A."/>
            <person name="Zagorodnyaya T.A."/>
        </authorList>
    </citation>
    <scope>NUCLEOTIDE SEQUENCE</scope>
    <source>
        <strain evidence="3">CSL10203-ORH2</strain>
    </source>
</reference>
<dbReference type="EMBL" id="JANUXW010000002">
    <property type="protein sequence ID" value="MCS4533138.1"/>
    <property type="molecule type" value="Genomic_DNA"/>
</dbReference>
<evidence type="ECO:0000313" key="4">
    <source>
        <dbReference type="Proteomes" id="UP001166947"/>
    </source>
</evidence>
<proteinExistence type="predicted"/>
<evidence type="ECO:0000256" key="1">
    <source>
        <dbReference type="SAM" id="Phobius"/>
    </source>
</evidence>
<keyword evidence="4" id="KW-1185">Reference proteome</keyword>
<organism evidence="3 4">
    <name type="scientific">Neisseria montereyensis</name>
    <dbReference type="NCBI Taxonomy" id="2973938"/>
    <lineage>
        <taxon>Bacteria</taxon>
        <taxon>Pseudomonadati</taxon>
        <taxon>Pseudomonadota</taxon>
        <taxon>Betaproteobacteria</taxon>
        <taxon>Neisseriales</taxon>
        <taxon>Neisseriaceae</taxon>
        <taxon>Neisseria</taxon>
    </lineage>
</organism>
<reference evidence="3" key="2">
    <citation type="journal article" date="2023" name="Curr. Microbiol.">
        <title>Neisseria montereyensis sp. nov., Isolated from Oropharynx of California Sea Lion (Zalophus californianus): Genomic, Phylogenetic, and Phenotypic Study.</title>
        <authorList>
            <person name="Volokhov D.V."/>
            <person name="Zagorodnyaya T.A."/>
            <person name="Furtak V.A."/>
            <person name="Nattanmai G."/>
            <person name="Randall L."/>
            <person name="Jose S."/>
            <person name="Gao Y."/>
            <person name="Gulland F.M."/>
            <person name="Eisenberg T."/>
            <person name="Delmonte P."/>
            <person name="Blom J."/>
            <person name="Mitchell K.K."/>
        </authorList>
    </citation>
    <scope>NUCLEOTIDE SEQUENCE</scope>
    <source>
        <strain evidence="3">CSL10203-ORH2</strain>
    </source>
</reference>
<feature type="transmembrane region" description="Helical" evidence="1">
    <location>
        <begin position="45"/>
        <end position="66"/>
    </location>
</feature>
<evidence type="ECO:0000256" key="2">
    <source>
        <dbReference type="SAM" id="SignalP"/>
    </source>
</evidence>
<feature type="transmembrane region" description="Helical" evidence="1">
    <location>
        <begin position="73"/>
        <end position="90"/>
    </location>
</feature>
<evidence type="ECO:0000313" key="3">
    <source>
        <dbReference type="EMBL" id="MCS4533138.1"/>
    </source>
</evidence>
<dbReference type="RefSeq" id="WP_259290962.1">
    <property type="nucleotide sequence ID" value="NZ_JANUXW010000002.1"/>
</dbReference>
<feature type="transmembrane region" description="Helical" evidence="1">
    <location>
        <begin position="96"/>
        <end position="112"/>
    </location>
</feature>
<name>A0ABT2FAH2_9NEIS</name>
<accession>A0ABT2FAH2</accession>
<protein>
    <submittedName>
        <fullName evidence="3">YbjO family protein</fullName>
    </submittedName>
</protein>
<sequence length="129" mass="14384">MKRPTFVTVLAWFLIMTSVASATIILLNPHNQAIQEMVKQIPVPMGVHITLCSDSAINTVAGFAMLKAKNWGRWLYVLCSSIGILAEFIISPDRPMILYGIVLFICIVYFLFHSQTHCYFQTSSGVSNA</sequence>
<keyword evidence="2" id="KW-0732">Signal</keyword>